<dbReference type="Proteomes" id="UP000887565">
    <property type="component" value="Unplaced"/>
</dbReference>
<organism evidence="2 3">
    <name type="scientific">Romanomermis culicivorax</name>
    <name type="common">Nematode worm</name>
    <dbReference type="NCBI Taxonomy" id="13658"/>
    <lineage>
        <taxon>Eukaryota</taxon>
        <taxon>Metazoa</taxon>
        <taxon>Ecdysozoa</taxon>
        <taxon>Nematoda</taxon>
        <taxon>Enoplea</taxon>
        <taxon>Dorylaimia</taxon>
        <taxon>Mermithida</taxon>
        <taxon>Mermithoidea</taxon>
        <taxon>Mermithidae</taxon>
        <taxon>Romanomermis</taxon>
    </lineage>
</organism>
<dbReference type="AlphaFoldDB" id="A0A915L836"/>
<keyword evidence="2" id="KW-1185">Reference proteome</keyword>
<accession>A0A915L836</accession>
<evidence type="ECO:0000313" key="3">
    <source>
        <dbReference type="WBParaSite" id="nRc.2.0.1.t45906-RA"/>
    </source>
</evidence>
<proteinExistence type="predicted"/>
<sequence length="21" mass="2529">MKTIMKNSRKKKITKTMKMTT</sequence>
<protein>
    <submittedName>
        <fullName evidence="3">Uncharacterized protein</fullName>
    </submittedName>
</protein>
<evidence type="ECO:0000256" key="1">
    <source>
        <dbReference type="SAM" id="MobiDB-lite"/>
    </source>
</evidence>
<name>A0A915L836_ROMCU</name>
<evidence type="ECO:0000313" key="2">
    <source>
        <dbReference type="Proteomes" id="UP000887565"/>
    </source>
</evidence>
<reference evidence="3" key="1">
    <citation type="submission" date="2022-11" db="UniProtKB">
        <authorList>
            <consortium name="WormBaseParasite"/>
        </authorList>
    </citation>
    <scope>IDENTIFICATION</scope>
</reference>
<dbReference type="WBParaSite" id="nRc.2.0.1.t45906-RA">
    <property type="protein sequence ID" value="nRc.2.0.1.t45906-RA"/>
    <property type="gene ID" value="nRc.2.0.1.g45906"/>
</dbReference>
<feature type="region of interest" description="Disordered" evidence="1">
    <location>
        <begin position="1"/>
        <end position="21"/>
    </location>
</feature>